<proteinExistence type="predicted"/>
<dbReference type="SUPFAM" id="SSF56935">
    <property type="entry name" value="Porins"/>
    <property type="match status" value="1"/>
</dbReference>
<dbReference type="InterPro" id="IPR037066">
    <property type="entry name" value="Plug_dom_sf"/>
</dbReference>
<dbReference type="PROSITE" id="PS51257">
    <property type="entry name" value="PROKAR_LIPOPROTEIN"/>
    <property type="match status" value="1"/>
</dbReference>
<evidence type="ECO:0000313" key="2">
    <source>
        <dbReference type="EMBL" id="TXJ98707.1"/>
    </source>
</evidence>
<name>A0ABY3KK95_9FLAO</name>
<evidence type="ECO:0000313" key="3">
    <source>
        <dbReference type="Proteomes" id="UP000321621"/>
    </source>
</evidence>
<protein>
    <recommendedName>
        <fullName evidence="4">TonB-dependent receptor plug domain-containing protein</fullName>
    </recommendedName>
</protein>
<reference evidence="2 3" key="1">
    <citation type="submission" date="2019-07" db="EMBL/GenBank/DDBJ databases">
        <title>Draft genome of two Muricauda strains isolated from deep sea.</title>
        <authorList>
            <person name="Sun C."/>
        </authorList>
    </citation>
    <scope>NUCLEOTIDE SEQUENCE [LARGE SCALE GENOMIC DNA]</scope>
    <source>
        <strain evidence="2 3">72</strain>
    </source>
</reference>
<dbReference type="InterPro" id="IPR019734">
    <property type="entry name" value="TPR_rpt"/>
</dbReference>
<dbReference type="SUPFAM" id="SSF49464">
    <property type="entry name" value="Carboxypeptidase regulatory domain-like"/>
    <property type="match status" value="1"/>
</dbReference>
<dbReference type="EMBL" id="VNWK01000013">
    <property type="protein sequence ID" value="TXJ98707.1"/>
    <property type="molecule type" value="Genomic_DNA"/>
</dbReference>
<sequence length="582" mass="66117">MGKYFGFILLFFFWMGCINAQNTISGRITDGTSKLSNVHVVNLASGLKTSSNDEGWYRILAKPKDELQYTYIGMDTVSILVEDVTKILNIKMNLRVEQLDEVVVEQKISKQKKLAMTYITDSSVVNTSFGYISPATVAYHLKVIDGSEFTPGSDILNAIASRRAGIRVGTVSNPATGVSNRALFIRGMGSVGYRTPALFEIDGNIFNDAPTWLDVSMVIRVGIIPGIQAVWRYGHIASGGVVIINTKNGVHGLREENSSQSYDRARLRDNFVTEKVVSHEEAKNEVPSYLLAIQNATSLTEALNNFDEFEKSYSNVPYFYLDCYALMYEMFGVDEADKIVEENFNQFRNNAIWLKSLAYIYESQGRLEKAHALYKEVYALRPEYAQSYIDMANSYRNLGFKESATSIYARHSYLLDEGLLSKDTLELSEILQREMDNLFTLKSGSKQIRVRNGDGIDAYTTRLVFEWNDSEAEFDLQFVNPNNQYFNWKHTMEDMPDRIRSEKEQGYSMADFLLDDALPGIWKVNATYHGNKQFTPSYLKATVYKNYGSKLQTKEIKFFRLGLKEANQFLFSIVLPSEVAHN</sequence>
<dbReference type="InterPro" id="IPR008969">
    <property type="entry name" value="CarboxyPept-like_regulatory"/>
</dbReference>
<dbReference type="SUPFAM" id="SSF48452">
    <property type="entry name" value="TPR-like"/>
    <property type="match status" value="1"/>
</dbReference>
<gene>
    <name evidence="2" type="ORF">FQ017_05015</name>
</gene>
<accession>A0ABY3KK95</accession>
<organism evidence="2 3">
    <name type="scientific">Flagellimonas pelagia</name>
    <dbReference type="NCBI Taxonomy" id="2306998"/>
    <lineage>
        <taxon>Bacteria</taxon>
        <taxon>Pseudomonadati</taxon>
        <taxon>Bacteroidota</taxon>
        <taxon>Flavobacteriia</taxon>
        <taxon>Flavobacteriales</taxon>
        <taxon>Flavobacteriaceae</taxon>
        <taxon>Flagellimonas</taxon>
    </lineage>
</organism>
<evidence type="ECO:0008006" key="4">
    <source>
        <dbReference type="Google" id="ProtNLM"/>
    </source>
</evidence>
<keyword evidence="1" id="KW-0802">TPR repeat</keyword>
<comment type="caution">
    <text evidence="2">The sequence shown here is derived from an EMBL/GenBank/DDBJ whole genome shotgun (WGS) entry which is preliminary data.</text>
</comment>
<dbReference type="PROSITE" id="PS50005">
    <property type="entry name" value="TPR"/>
    <property type="match status" value="1"/>
</dbReference>
<feature type="repeat" description="TPR" evidence="1">
    <location>
        <begin position="351"/>
        <end position="384"/>
    </location>
</feature>
<dbReference type="Proteomes" id="UP000321621">
    <property type="component" value="Unassembled WGS sequence"/>
</dbReference>
<dbReference type="Gene3D" id="1.25.40.10">
    <property type="entry name" value="Tetratricopeptide repeat domain"/>
    <property type="match status" value="1"/>
</dbReference>
<dbReference type="RefSeq" id="WP_147378231.1">
    <property type="nucleotide sequence ID" value="NZ_QXFI01000013.1"/>
</dbReference>
<dbReference type="InterPro" id="IPR011990">
    <property type="entry name" value="TPR-like_helical_dom_sf"/>
</dbReference>
<dbReference type="Gene3D" id="2.170.130.10">
    <property type="entry name" value="TonB-dependent receptor, plug domain"/>
    <property type="match status" value="1"/>
</dbReference>
<keyword evidence="3" id="KW-1185">Reference proteome</keyword>
<evidence type="ECO:0000256" key="1">
    <source>
        <dbReference type="PROSITE-ProRule" id="PRU00339"/>
    </source>
</evidence>